<accession>K3ZGR1</accession>
<organism evidence="2 3">
    <name type="scientific">Setaria italica</name>
    <name type="common">Foxtail millet</name>
    <name type="synonym">Panicum italicum</name>
    <dbReference type="NCBI Taxonomy" id="4555"/>
    <lineage>
        <taxon>Eukaryota</taxon>
        <taxon>Viridiplantae</taxon>
        <taxon>Streptophyta</taxon>
        <taxon>Embryophyta</taxon>
        <taxon>Tracheophyta</taxon>
        <taxon>Spermatophyta</taxon>
        <taxon>Magnoliopsida</taxon>
        <taxon>Liliopsida</taxon>
        <taxon>Poales</taxon>
        <taxon>Poaceae</taxon>
        <taxon>PACMAD clade</taxon>
        <taxon>Panicoideae</taxon>
        <taxon>Panicodae</taxon>
        <taxon>Paniceae</taxon>
        <taxon>Cenchrinae</taxon>
        <taxon>Setaria</taxon>
    </lineage>
</organism>
<dbReference type="HOGENOM" id="CLU_3017858_0_0_1"/>
<dbReference type="Proteomes" id="UP000004995">
    <property type="component" value="Unassembled WGS sequence"/>
</dbReference>
<evidence type="ECO:0000313" key="2">
    <source>
        <dbReference type="EnsemblPlants" id="KQL17447"/>
    </source>
</evidence>
<name>K3ZGR1_SETIT</name>
<evidence type="ECO:0000313" key="3">
    <source>
        <dbReference type="Proteomes" id="UP000004995"/>
    </source>
</evidence>
<feature type="region of interest" description="Disordered" evidence="1">
    <location>
        <begin position="35"/>
        <end position="56"/>
    </location>
</feature>
<sequence length="56" mass="6232">MATCLAGWLFHQLFKGPEQRDPRAIVLSSPSFPPLLSHRQRHPTAKPEEVNLVGGI</sequence>
<dbReference type="AlphaFoldDB" id="K3ZGR1"/>
<dbReference type="EMBL" id="AGNK02002153">
    <property type="status" value="NOT_ANNOTATED_CDS"/>
    <property type="molecule type" value="Genomic_DNA"/>
</dbReference>
<proteinExistence type="predicted"/>
<reference evidence="3" key="1">
    <citation type="journal article" date="2012" name="Nat. Biotechnol.">
        <title>Reference genome sequence of the model plant Setaria.</title>
        <authorList>
            <person name="Bennetzen J.L."/>
            <person name="Schmutz J."/>
            <person name="Wang H."/>
            <person name="Percifield R."/>
            <person name="Hawkins J."/>
            <person name="Pontaroli A.C."/>
            <person name="Estep M."/>
            <person name="Feng L."/>
            <person name="Vaughn J.N."/>
            <person name="Grimwood J."/>
            <person name="Jenkins J."/>
            <person name="Barry K."/>
            <person name="Lindquist E."/>
            <person name="Hellsten U."/>
            <person name="Deshpande S."/>
            <person name="Wang X."/>
            <person name="Wu X."/>
            <person name="Mitros T."/>
            <person name="Triplett J."/>
            <person name="Yang X."/>
            <person name="Ye C.Y."/>
            <person name="Mauro-Herrera M."/>
            <person name="Wang L."/>
            <person name="Li P."/>
            <person name="Sharma M."/>
            <person name="Sharma R."/>
            <person name="Ronald P.C."/>
            <person name="Panaud O."/>
            <person name="Kellogg E.A."/>
            <person name="Brutnell T.P."/>
            <person name="Doust A.N."/>
            <person name="Tuskan G.A."/>
            <person name="Rokhsar D."/>
            <person name="Devos K.M."/>
        </authorList>
    </citation>
    <scope>NUCLEOTIDE SEQUENCE [LARGE SCALE GENOMIC DNA]</scope>
    <source>
        <strain evidence="3">cv. Yugu1</strain>
    </source>
</reference>
<dbReference type="Gramene" id="KQL17447">
    <property type="protein sequence ID" value="KQL17447"/>
    <property type="gene ID" value="SETIT_025763mg"/>
</dbReference>
<keyword evidence="3" id="KW-1185">Reference proteome</keyword>
<dbReference type="InParanoid" id="K3ZGR1"/>
<protein>
    <submittedName>
        <fullName evidence="2">Uncharacterized protein</fullName>
    </submittedName>
</protein>
<evidence type="ECO:0000256" key="1">
    <source>
        <dbReference type="SAM" id="MobiDB-lite"/>
    </source>
</evidence>
<dbReference type="EnsemblPlants" id="KQL17447">
    <property type="protein sequence ID" value="KQL17447"/>
    <property type="gene ID" value="SETIT_025763mg"/>
</dbReference>
<reference evidence="2" key="2">
    <citation type="submission" date="2018-08" db="UniProtKB">
        <authorList>
            <consortium name="EnsemblPlants"/>
        </authorList>
    </citation>
    <scope>IDENTIFICATION</scope>
    <source>
        <strain evidence="2">Yugu1</strain>
    </source>
</reference>